<comment type="caution">
    <text evidence="6">The sequence shown here is derived from an EMBL/GenBank/DDBJ whole genome shotgun (WGS) entry which is preliminary data.</text>
</comment>
<dbReference type="OrthoDB" id="327939at2"/>
<evidence type="ECO:0000256" key="3">
    <source>
        <dbReference type="ARBA" id="ARBA00022989"/>
    </source>
</evidence>
<evidence type="ECO:0000256" key="1">
    <source>
        <dbReference type="ARBA" id="ARBA00004141"/>
    </source>
</evidence>
<dbReference type="AlphaFoldDB" id="A0A841JVB8"/>
<evidence type="ECO:0000256" key="2">
    <source>
        <dbReference type="ARBA" id="ARBA00022692"/>
    </source>
</evidence>
<dbReference type="Proteomes" id="UP000538666">
    <property type="component" value="Unassembled WGS sequence"/>
</dbReference>
<evidence type="ECO:0000256" key="5">
    <source>
        <dbReference type="SAM" id="Phobius"/>
    </source>
</evidence>
<feature type="transmembrane region" description="Helical" evidence="5">
    <location>
        <begin position="126"/>
        <end position="150"/>
    </location>
</feature>
<keyword evidence="3 5" id="KW-1133">Transmembrane helix</keyword>
<keyword evidence="7" id="KW-1185">Reference proteome</keyword>
<sequence length="156" mass="16606">MHYAVPIFVVALTIPAFFLLARGGFVAFGWPQRGIRILVAVILLASAIGHFLQPAFVAALIPPVFPFRYALAIVSGICEAAGGIGLLLASTRRIASLWLAVFMIAIFPANIYIAGKMIGPLHMPSVAVRGLMQIVFVALILLGGWGAPIIRKKTTA</sequence>
<feature type="transmembrane region" description="Helical" evidence="5">
    <location>
        <begin position="6"/>
        <end position="30"/>
    </location>
</feature>
<evidence type="ECO:0000313" key="6">
    <source>
        <dbReference type="EMBL" id="MBB6142378.1"/>
    </source>
</evidence>
<dbReference type="GO" id="GO:0016020">
    <property type="term" value="C:membrane"/>
    <property type="evidence" value="ECO:0007669"/>
    <property type="project" value="UniProtKB-SubCell"/>
</dbReference>
<dbReference type="Pfam" id="PF07681">
    <property type="entry name" value="DoxX"/>
    <property type="match status" value="1"/>
</dbReference>
<comment type="subcellular location">
    <subcellularLocation>
        <location evidence="1">Membrane</location>
        <topology evidence="1">Multi-pass membrane protein</topology>
    </subcellularLocation>
</comment>
<name>A0A841JVB8_9BACT</name>
<dbReference type="InterPro" id="IPR032808">
    <property type="entry name" value="DoxX"/>
</dbReference>
<evidence type="ECO:0000256" key="4">
    <source>
        <dbReference type="ARBA" id="ARBA00023136"/>
    </source>
</evidence>
<reference evidence="6 7" key="1">
    <citation type="submission" date="2020-08" db="EMBL/GenBank/DDBJ databases">
        <title>Genomic Encyclopedia of Type Strains, Phase IV (KMG-IV): sequencing the most valuable type-strain genomes for metagenomic binning, comparative biology and taxonomic classification.</title>
        <authorList>
            <person name="Goeker M."/>
        </authorList>
    </citation>
    <scope>NUCLEOTIDE SEQUENCE [LARGE SCALE GENOMIC DNA]</scope>
    <source>
        <strain evidence="6 7">DSM 103733</strain>
    </source>
</reference>
<dbReference type="EMBL" id="JACHEK010000001">
    <property type="protein sequence ID" value="MBB6142378.1"/>
    <property type="molecule type" value="Genomic_DNA"/>
</dbReference>
<dbReference type="PANTHER" id="PTHR36974">
    <property type="entry name" value="MEMBRANE PROTEIN-RELATED"/>
    <property type="match status" value="1"/>
</dbReference>
<keyword evidence="4 5" id="KW-0472">Membrane</keyword>
<feature type="transmembrane region" description="Helical" evidence="5">
    <location>
        <begin position="37"/>
        <end position="61"/>
    </location>
</feature>
<keyword evidence="2 5" id="KW-0812">Transmembrane</keyword>
<feature type="transmembrane region" description="Helical" evidence="5">
    <location>
        <begin position="67"/>
        <end position="88"/>
    </location>
</feature>
<feature type="transmembrane region" description="Helical" evidence="5">
    <location>
        <begin position="95"/>
        <end position="114"/>
    </location>
</feature>
<gene>
    <name evidence="6" type="ORF">HNQ77_000316</name>
</gene>
<dbReference type="PANTHER" id="PTHR36974:SF1">
    <property type="entry name" value="DOXX FAMILY MEMBRANE PROTEIN"/>
    <property type="match status" value="1"/>
</dbReference>
<accession>A0A841JVB8</accession>
<organism evidence="6 7">
    <name type="scientific">Silvibacterium bohemicum</name>
    <dbReference type="NCBI Taxonomy" id="1577686"/>
    <lineage>
        <taxon>Bacteria</taxon>
        <taxon>Pseudomonadati</taxon>
        <taxon>Acidobacteriota</taxon>
        <taxon>Terriglobia</taxon>
        <taxon>Terriglobales</taxon>
        <taxon>Acidobacteriaceae</taxon>
        <taxon>Silvibacterium</taxon>
    </lineage>
</organism>
<proteinExistence type="predicted"/>
<protein>
    <submittedName>
        <fullName evidence="6">Putative membrane protein</fullName>
    </submittedName>
</protein>
<dbReference type="RefSeq" id="WP_050057615.1">
    <property type="nucleotide sequence ID" value="NZ_JACHEK010000001.1"/>
</dbReference>
<evidence type="ECO:0000313" key="7">
    <source>
        <dbReference type="Proteomes" id="UP000538666"/>
    </source>
</evidence>